<keyword evidence="5 9" id="KW-0812">Transmembrane</keyword>
<keyword evidence="7 9" id="KW-0472">Membrane</keyword>
<feature type="transmembrane region" description="Helical" evidence="9">
    <location>
        <begin position="198"/>
        <end position="217"/>
    </location>
</feature>
<feature type="transmembrane region" description="Helical" evidence="9">
    <location>
        <begin position="106"/>
        <end position="124"/>
    </location>
</feature>
<name>A0A263HD34_9PAST</name>
<evidence type="ECO:0000313" key="10">
    <source>
        <dbReference type="EMBL" id="OZN24942.1"/>
    </source>
</evidence>
<feature type="transmembrane region" description="Helical" evidence="9">
    <location>
        <begin position="318"/>
        <end position="337"/>
    </location>
</feature>
<dbReference type="EMBL" id="UFSB01000001">
    <property type="protein sequence ID" value="SUU36450.1"/>
    <property type="molecule type" value="Genomic_DNA"/>
</dbReference>
<evidence type="ECO:0000256" key="8">
    <source>
        <dbReference type="ARBA" id="ARBA00035655"/>
    </source>
</evidence>
<reference evidence="11 13" key="2">
    <citation type="submission" date="2018-06" db="EMBL/GenBank/DDBJ databases">
        <authorList>
            <consortium name="Pathogen Informatics"/>
            <person name="Doyle S."/>
        </authorList>
    </citation>
    <scope>NUCLEOTIDE SEQUENCE [LARGE SCALE GENOMIC DNA]</scope>
    <source>
        <strain evidence="11 13">NCTC10851</strain>
    </source>
</reference>
<dbReference type="EMBL" id="NLFK01000005">
    <property type="protein sequence ID" value="OZN24942.1"/>
    <property type="molecule type" value="Genomic_DNA"/>
</dbReference>
<comment type="similarity">
    <text evidence="8">Belongs to the TsuA/YedE (TC 9.B.102) family.</text>
</comment>
<feature type="transmembrane region" description="Helical" evidence="9">
    <location>
        <begin position="247"/>
        <end position="266"/>
    </location>
</feature>
<evidence type="ECO:0000313" key="13">
    <source>
        <dbReference type="Proteomes" id="UP000254507"/>
    </source>
</evidence>
<dbReference type="Proteomes" id="UP000254507">
    <property type="component" value="Unassembled WGS sequence"/>
</dbReference>
<dbReference type="OrthoDB" id="9794165at2"/>
<protein>
    <submittedName>
        <fullName evidence="11">Inner membrane protein</fullName>
    </submittedName>
</protein>
<evidence type="ECO:0000256" key="2">
    <source>
        <dbReference type="ARBA" id="ARBA00022448"/>
    </source>
</evidence>
<accession>A0A263HD34</accession>
<dbReference type="PANTHER" id="PTHR30574">
    <property type="entry name" value="INNER MEMBRANE PROTEIN YEDE"/>
    <property type="match status" value="1"/>
</dbReference>
<evidence type="ECO:0000313" key="11">
    <source>
        <dbReference type="EMBL" id="SUU36450.1"/>
    </source>
</evidence>
<feature type="transmembrane region" description="Helical" evidence="9">
    <location>
        <begin position="286"/>
        <end position="306"/>
    </location>
</feature>
<keyword evidence="4" id="KW-0997">Cell inner membrane</keyword>
<evidence type="ECO:0000256" key="1">
    <source>
        <dbReference type="ARBA" id="ARBA00004429"/>
    </source>
</evidence>
<dbReference type="AlphaFoldDB" id="A0A263HD34"/>
<dbReference type="InParanoid" id="A0A263HD34"/>
<evidence type="ECO:0000256" key="3">
    <source>
        <dbReference type="ARBA" id="ARBA00022475"/>
    </source>
</evidence>
<evidence type="ECO:0000256" key="7">
    <source>
        <dbReference type="ARBA" id="ARBA00023136"/>
    </source>
</evidence>
<evidence type="ECO:0000313" key="12">
    <source>
        <dbReference type="Proteomes" id="UP000215738"/>
    </source>
</evidence>
<dbReference type="PANTHER" id="PTHR30574:SF1">
    <property type="entry name" value="SULPHUR TRANSPORT DOMAIN-CONTAINING PROTEIN"/>
    <property type="match status" value="1"/>
</dbReference>
<feature type="transmembrane region" description="Helical" evidence="9">
    <location>
        <begin position="145"/>
        <end position="169"/>
    </location>
</feature>
<dbReference type="Pfam" id="PF04143">
    <property type="entry name" value="Sulf_transp"/>
    <property type="match status" value="1"/>
</dbReference>
<dbReference type="InterPro" id="IPR007272">
    <property type="entry name" value="Sulf_transp_TsuA/YedE"/>
</dbReference>
<feature type="transmembrane region" description="Helical" evidence="9">
    <location>
        <begin position="72"/>
        <end position="100"/>
    </location>
</feature>
<organism evidence="11 13">
    <name type="scientific">Actinobacillus seminis</name>
    <dbReference type="NCBI Taxonomy" id="722"/>
    <lineage>
        <taxon>Bacteria</taxon>
        <taxon>Pseudomonadati</taxon>
        <taxon>Pseudomonadota</taxon>
        <taxon>Gammaproteobacteria</taxon>
        <taxon>Pasteurellales</taxon>
        <taxon>Pasteurellaceae</taxon>
        <taxon>Actinobacillus</taxon>
    </lineage>
</organism>
<sequence length="345" mass="37520">MFWSFLSALLLGGLLGFVFQRARFCLTGGFRDMYLSKNNRMFYALLIAISVQSIGVLALIELGYISSPYKDFSLLSVIVGSIIFGISIVLASGCATGTWYRAGEGLISSWIALFMYMLSAAAMRSGALSDFTKLMGQYGKMNENIAANLGISVWWLVALLLIVTLLSVYKSLSKPVVKVASLSPRYNGVRHYLFEKKIHPFVAAVFIGMLAFFAWVANGIAGKTAGLSITGPSANIILFITSGEVKYVNWGVFLVLGIMFGSYIAAKGSREFRWRLPDLNTLRNSVIGGLLMGVGASLAGGCTIGNGLTATAVMSAKGWISLFFIMVGVWIMSYFYYVRPLKQAN</sequence>
<reference evidence="10 12" key="1">
    <citation type="submission" date="2017-07" db="EMBL/GenBank/DDBJ databases">
        <title>Virulence factors identified in Actinobacillus seminis.</title>
        <authorList>
            <person name="Negrete-Abascal E."/>
            <person name="Vaca-Pacheco S."/>
            <person name="Montes-Garcia F."/>
            <person name="Leyto-Gil A.M."/>
            <person name="Fragoso-Garcia E."/>
            <person name="Carvente-Garcia R."/>
            <person name="Perez-Agueros S."/>
            <person name="Castelan-Sanchez H.G."/>
            <person name="Garcia-Molina A."/>
            <person name="Villamar T.E."/>
            <person name="Vazquez-Cruz C."/>
        </authorList>
    </citation>
    <scope>NUCLEOTIDE SEQUENCE [LARGE SCALE GENOMIC DNA]</scope>
    <source>
        <strain evidence="10 12">ATCC 15768</strain>
    </source>
</reference>
<feature type="transmembrane region" description="Helical" evidence="9">
    <location>
        <begin position="41"/>
        <end position="60"/>
    </location>
</feature>
<comment type="subcellular location">
    <subcellularLocation>
        <location evidence="1">Cell inner membrane</location>
        <topology evidence="1">Multi-pass membrane protein</topology>
    </subcellularLocation>
</comment>
<keyword evidence="2" id="KW-0813">Transport</keyword>
<dbReference type="Proteomes" id="UP000215738">
    <property type="component" value="Unassembled WGS sequence"/>
</dbReference>
<gene>
    <name evidence="11" type="primary">yeeE_1</name>
    <name evidence="10" type="ORF">CFY87_06335</name>
    <name evidence="11" type="ORF">NCTC10851_01227</name>
</gene>
<evidence type="ECO:0000256" key="9">
    <source>
        <dbReference type="SAM" id="Phobius"/>
    </source>
</evidence>
<keyword evidence="3" id="KW-1003">Cell membrane</keyword>
<evidence type="ECO:0000256" key="6">
    <source>
        <dbReference type="ARBA" id="ARBA00022989"/>
    </source>
</evidence>
<evidence type="ECO:0000256" key="5">
    <source>
        <dbReference type="ARBA" id="ARBA00022692"/>
    </source>
</evidence>
<keyword evidence="12" id="KW-1185">Reference proteome</keyword>
<dbReference type="RefSeq" id="WP_094946395.1">
    <property type="nucleotide sequence ID" value="NZ_JBMHIA010000003.1"/>
</dbReference>
<keyword evidence="6 9" id="KW-1133">Transmembrane helix</keyword>
<dbReference type="GO" id="GO:0005886">
    <property type="term" value="C:plasma membrane"/>
    <property type="evidence" value="ECO:0007669"/>
    <property type="project" value="UniProtKB-SubCell"/>
</dbReference>
<evidence type="ECO:0000256" key="4">
    <source>
        <dbReference type="ARBA" id="ARBA00022519"/>
    </source>
</evidence>
<proteinExistence type="inferred from homology"/>